<name>A0A2G9R672_AQUCT</name>
<gene>
    <name evidence="1" type="ORF">AB205_0115440</name>
</gene>
<proteinExistence type="predicted"/>
<organism evidence="1">
    <name type="scientific">Aquarana catesbeiana</name>
    <name type="common">American bullfrog</name>
    <name type="synonym">Rana catesbeiana</name>
    <dbReference type="NCBI Taxonomy" id="8400"/>
    <lineage>
        <taxon>Eukaryota</taxon>
        <taxon>Metazoa</taxon>
        <taxon>Chordata</taxon>
        <taxon>Craniata</taxon>
        <taxon>Vertebrata</taxon>
        <taxon>Euteleostomi</taxon>
        <taxon>Amphibia</taxon>
        <taxon>Batrachia</taxon>
        <taxon>Anura</taxon>
        <taxon>Neobatrachia</taxon>
        <taxon>Ranoidea</taxon>
        <taxon>Ranidae</taxon>
        <taxon>Aquarana</taxon>
    </lineage>
</organism>
<dbReference type="AlphaFoldDB" id="A0A2G9R672"/>
<protein>
    <submittedName>
        <fullName evidence="1">Uncharacterized protein</fullName>
    </submittedName>
</protein>
<reference evidence="1" key="1">
    <citation type="submission" date="2017-08" db="EMBL/GenBank/DDBJ databases">
        <title>Assembly of the North American Bullfrog Genome.</title>
        <authorList>
            <person name="Warren R.L."/>
            <person name="Vandervalk B.P."/>
            <person name="Kucuk E."/>
            <person name="Birol I."/>
            <person name="Helbing C."/>
            <person name="Pandoh P."/>
            <person name="Behsaz B."/>
            <person name="Mohamadi H."/>
            <person name="Chu J."/>
            <person name="Jackman S."/>
            <person name="Hammond S.A."/>
            <person name="Veldhoen N."/>
            <person name="Kirk H."/>
            <person name="Zhao Y."/>
            <person name="Coope R."/>
            <person name="Pleasance S."/>
            <person name="Moore R."/>
            <person name="Holt R."/>
        </authorList>
    </citation>
    <scope>NUCLEOTIDE SEQUENCE</scope>
    <source>
        <strain evidence="1">Bruno</strain>
        <tissue evidence="1">Liver</tissue>
    </source>
</reference>
<sequence>MLLPFFRTSNFNCVYFFRISDLYLAAEQQKLSWQNKLRHMERLAQDSTNMQLRSLQRHWSLYRELWLRTLE</sequence>
<accession>A0A2G9R672</accession>
<evidence type="ECO:0000313" key="1">
    <source>
        <dbReference type="EMBL" id="PIO23359.1"/>
    </source>
</evidence>
<dbReference type="EMBL" id="KV969058">
    <property type="protein sequence ID" value="PIO23359.1"/>
    <property type="molecule type" value="Genomic_DNA"/>
</dbReference>